<dbReference type="SUPFAM" id="SSF57938">
    <property type="entry name" value="DnaJ/Hsp40 cysteine-rich domain"/>
    <property type="match status" value="1"/>
</dbReference>
<dbReference type="RefSeq" id="WP_000837704.1">
    <property type="nucleotide sequence ID" value="NZ_ARXZ02000004.1"/>
</dbReference>
<dbReference type="AlphaFoldDB" id="A0AAN4KQI0"/>
<gene>
    <name evidence="1" type="ORF">BTCBT_002434</name>
</gene>
<dbReference type="Proteomes" id="UP000013487">
    <property type="component" value="Unassembled WGS sequence"/>
</dbReference>
<reference evidence="1 2" key="1">
    <citation type="journal article" date="2013" name="Genome Announc.">
        <title>Draft Genome Sequence of Bacillus thuringiensis var. thuringiensis Strain T01-328, a Brazilian Isolate That Produces a Soluble Pesticide Protein, Cry1Ia.</title>
        <authorList>
            <person name="Varani A.M."/>
            <person name="Lemos M.V."/>
            <person name="Fernandes C.C."/>
            <person name="Lemos E.G."/>
            <person name="Alves E.C."/>
            <person name="Desiderio J.A."/>
        </authorList>
    </citation>
    <scope>NUCLEOTIDE SEQUENCE [LARGE SCALE GENOMIC DNA]</scope>
    <source>
        <strain evidence="1 2">T01-328</strain>
    </source>
</reference>
<evidence type="ECO:0000313" key="1">
    <source>
        <dbReference type="EMBL" id="ERI00879.1"/>
    </source>
</evidence>
<organism evidence="1 2">
    <name type="scientific">Bacillus thuringiensis T01-328</name>
    <dbReference type="NCBI Taxonomy" id="1324966"/>
    <lineage>
        <taxon>Bacteria</taxon>
        <taxon>Bacillati</taxon>
        <taxon>Bacillota</taxon>
        <taxon>Bacilli</taxon>
        <taxon>Bacillales</taxon>
        <taxon>Bacillaceae</taxon>
        <taxon>Bacillus</taxon>
        <taxon>Bacillus cereus group</taxon>
    </lineage>
</organism>
<protein>
    <submittedName>
        <fullName evidence="1">Uncharacterized protein</fullName>
    </submittedName>
</protein>
<accession>A0AAN4KQI0</accession>
<evidence type="ECO:0000313" key="2">
    <source>
        <dbReference type="Proteomes" id="UP000013487"/>
    </source>
</evidence>
<comment type="caution">
    <text evidence="1">The sequence shown here is derived from an EMBL/GenBank/DDBJ whole genome shotgun (WGS) entry which is preliminary data.</text>
</comment>
<proteinExistence type="predicted"/>
<sequence>MKSKRIRAILKATGYNKKGNVYKKPGICFNCNGSGVWHEWISKGIYPHVETWYESPETCSWCKGTGTATEVTCVEAERDIPFQ</sequence>
<name>A0AAN4KQI0_BACTU</name>
<dbReference type="InterPro" id="IPR036410">
    <property type="entry name" value="HSP_DnaJ_Cys-rich_dom_sf"/>
</dbReference>
<dbReference type="EMBL" id="ARXZ02000004">
    <property type="protein sequence ID" value="ERI00879.1"/>
    <property type="molecule type" value="Genomic_DNA"/>
</dbReference>